<evidence type="ECO:0000313" key="4">
    <source>
        <dbReference type="Proteomes" id="UP000195062"/>
    </source>
</evidence>
<sequence length="92" mass="9596">MSAGGSTVPTLTFLATVVLALPSVWLGWMGLVHGGAYPMWSLLVGLGIGVVTLVVGVAGGGRVFERRGPSSWPSRCGTDPRGSRRRYPAAEK</sequence>
<dbReference type="EMBL" id="MDHH01000003">
    <property type="protein sequence ID" value="OUE01393.1"/>
    <property type="molecule type" value="Genomic_DNA"/>
</dbReference>
<dbReference type="Proteomes" id="UP000195062">
    <property type="component" value="Unassembled WGS sequence"/>
</dbReference>
<keyword evidence="2" id="KW-0812">Transmembrane</keyword>
<protein>
    <submittedName>
        <fullName evidence="3">Uncharacterized protein</fullName>
    </submittedName>
</protein>
<feature type="transmembrane region" description="Helical" evidence="2">
    <location>
        <begin position="12"/>
        <end position="31"/>
    </location>
</feature>
<feature type="compositionally biased region" description="Basic residues" evidence="1">
    <location>
        <begin position="83"/>
        <end position="92"/>
    </location>
</feature>
<feature type="region of interest" description="Disordered" evidence="1">
    <location>
        <begin position="68"/>
        <end position="92"/>
    </location>
</feature>
<keyword evidence="2" id="KW-1133">Transmembrane helix</keyword>
<gene>
    <name evidence="3" type="ORF">CMMCAS07_13880</name>
</gene>
<dbReference type="AlphaFoldDB" id="A0A251XGS9"/>
<proteinExistence type="predicted"/>
<evidence type="ECO:0000256" key="1">
    <source>
        <dbReference type="SAM" id="MobiDB-lite"/>
    </source>
</evidence>
<keyword evidence="4" id="KW-1185">Reference proteome</keyword>
<evidence type="ECO:0000313" key="3">
    <source>
        <dbReference type="EMBL" id="OUE01393.1"/>
    </source>
</evidence>
<name>A0A251XGS9_CLAMM</name>
<reference evidence="3 4" key="1">
    <citation type="submission" date="2016-08" db="EMBL/GenBank/DDBJ databases">
        <title>Genome sequence of Clavibacter michiganensis subsp. michiganensis strain CASJ007.</title>
        <authorList>
            <person name="Thapa S.P."/>
            <person name="Coaker G."/>
        </authorList>
    </citation>
    <scope>NUCLEOTIDE SEQUENCE [LARGE SCALE GENOMIC DNA]</scope>
    <source>
        <strain evidence="3">CASJ007</strain>
    </source>
</reference>
<organism evidence="3 4">
    <name type="scientific">Clavibacter michiganensis subsp. michiganensis</name>
    <dbReference type="NCBI Taxonomy" id="33013"/>
    <lineage>
        <taxon>Bacteria</taxon>
        <taxon>Bacillati</taxon>
        <taxon>Actinomycetota</taxon>
        <taxon>Actinomycetes</taxon>
        <taxon>Micrococcales</taxon>
        <taxon>Microbacteriaceae</taxon>
        <taxon>Clavibacter</taxon>
    </lineage>
</organism>
<evidence type="ECO:0000256" key="2">
    <source>
        <dbReference type="SAM" id="Phobius"/>
    </source>
</evidence>
<feature type="transmembrane region" description="Helical" evidence="2">
    <location>
        <begin position="37"/>
        <end position="58"/>
    </location>
</feature>
<accession>A0A251XGS9</accession>
<keyword evidence="2" id="KW-0472">Membrane</keyword>
<comment type="caution">
    <text evidence="3">The sequence shown here is derived from an EMBL/GenBank/DDBJ whole genome shotgun (WGS) entry which is preliminary data.</text>
</comment>